<proteinExistence type="inferred from homology"/>
<dbReference type="InterPro" id="IPR027408">
    <property type="entry name" value="PNPase/RNase_PH_dom_sf"/>
</dbReference>
<sequence>MSDRRRILGPLGMIHPNIPHTQPSTASTTKSSSSIPSFFLKHSVITNANGSAYLEINNTIIEVSIFGPRPIRGSFIDRATLSIECKFLPHISPQPQSNIFNDGSKNIRTGMTNVEHKLSNYLESCFLPCLVLEKYPKSTIDIQVSIISVDKEMLNDDDGRTNNDNSSLLWLCQWMVCCCSLALVDSGIEMRDIVSSGQVRYTKSGKVLINPIGNTTNEKEEDDEEEGVDALVSFMNLKNDEIVGIWFESNDDEKVPLDESQMEKLIEECNKMSKIVRANINSYLINSV</sequence>
<dbReference type="SUPFAM" id="SSF54211">
    <property type="entry name" value="Ribosomal protein S5 domain 2-like"/>
    <property type="match status" value="1"/>
</dbReference>
<dbReference type="OrthoDB" id="2504340at2759"/>
<dbReference type="EMBL" id="GG692395">
    <property type="protein sequence ID" value="EER36185.1"/>
    <property type="molecule type" value="Genomic_DNA"/>
</dbReference>
<dbReference type="Proteomes" id="UP000002037">
    <property type="component" value="Unassembled WGS sequence"/>
</dbReference>
<dbReference type="HOGENOM" id="CLU_078569_0_0_1"/>
<dbReference type="VEuPathDB" id="FungiDB:CTRG_00925"/>
<dbReference type="PANTHER" id="PTHR11953">
    <property type="entry name" value="EXOSOME COMPLEX COMPONENT"/>
    <property type="match status" value="1"/>
</dbReference>
<feature type="compositionally biased region" description="Low complexity" evidence="9">
    <location>
        <begin position="21"/>
        <end position="30"/>
    </location>
</feature>
<dbReference type="RefSeq" id="XP_002546143.1">
    <property type="nucleotide sequence ID" value="XM_002546097.1"/>
</dbReference>
<dbReference type="GO" id="GO:0000177">
    <property type="term" value="C:cytoplasmic exosome (RNase complex)"/>
    <property type="evidence" value="ECO:0007669"/>
    <property type="project" value="UniProtKB-ARBA"/>
</dbReference>
<dbReference type="AlphaFoldDB" id="C5M4D5"/>
<evidence type="ECO:0000256" key="1">
    <source>
        <dbReference type="ARBA" id="ARBA00004123"/>
    </source>
</evidence>
<dbReference type="Pfam" id="PF01138">
    <property type="entry name" value="RNase_PH"/>
    <property type="match status" value="1"/>
</dbReference>
<dbReference type="InterPro" id="IPR050080">
    <property type="entry name" value="RNase_PH"/>
</dbReference>
<dbReference type="GO" id="GO:0071038">
    <property type="term" value="P:TRAMP-dependent tRNA surveillance pathway"/>
    <property type="evidence" value="ECO:0007669"/>
    <property type="project" value="UniProtKB-ARBA"/>
</dbReference>
<evidence type="ECO:0000256" key="5">
    <source>
        <dbReference type="ARBA" id="ARBA00022552"/>
    </source>
</evidence>
<evidence type="ECO:0000256" key="7">
    <source>
        <dbReference type="ARBA" id="ARBA00022884"/>
    </source>
</evidence>
<dbReference type="InterPro" id="IPR001247">
    <property type="entry name" value="ExoRNase_PH_dom1"/>
</dbReference>
<dbReference type="GO" id="GO:0000467">
    <property type="term" value="P:exonucleolytic trimming to generate mature 3'-end of 5.8S rRNA from tricistronic rRNA transcript (SSU-rRNA, 5.8S rRNA, LSU-rRNA)"/>
    <property type="evidence" value="ECO:0007669"/>
    <property type="project" value="UniProtKB-ARBA"/>
</dbReference>
<dbReference type="GO" id="GO:0034475">
    <property type="term" value="P:U4 snRNA 3'-end processing"/>
    <property type="evidence" value="ECO:0007669"/>
    <property type="project" value="TreeGrafter"/>
</dbReference>
<protein>
    <recommendedName>
        <fullName evidence="10">Exoribonuclease phosphorolytic domain-containing protein</fullName>
    </recommendedName>
</protein>
<evidence type="ECO:0000313" key="11">
    <source>
        <dbReference type="EMBL" id="EER36185.1"/>
    </source>
</evidence>
<dbReference type="GO" id="GO:0016075">
    <property type="term" value="P:rRNA catabolic process"/>
    <property type="evidence" value="ECO:0007669"/>
    <property type="project" value="TreeGrafter"/>
</dbReference>
<dbReference type="GO" id="GO:0005730">
    <property type="term" value="C:nucleolus"/>
    <property type="evidence" value="ECO:0007669"/>
    <property type="project" value="UniProtKB-ARBA"/>
</dbReference>
<dbReference type="GO" id="GO:0000176">
    <property type="term" value="C:nuclear exosome (RNase complex)"/>
    <property type="evidence" value="ECO:0007669"/>
    <property type="project" value="TreeGrafter"/>
</dbReference>
<comment type="similarity">
    <text evidence="3">Belongs to the RNase PH family.</text>
</comment>
<evidence type="ECO:0000256" key="3">
    <source>
        <dbReference type="ARBA" id="ARBA00006678"/>
    </source>
</evidence>
<dbReference type="InterPro" id="IPR020568">
    <property type="entry name" value="Ribosomal_Su5_D2-typ_SF"/>
</dbReference>
<evidence type="ECO:0000256" key="8">
    <source>
        <dbReference type="ARBA" id="ARBA00023242"/>
    </source>
</evidence>
<comment type="subcellular location">
    <subcellularLocation>
        <location evidence="2">Cytoplasm</location>
    </subcellularLocation>
    <subcellularLocation>
        <location evidence="1">Nucleus</location>
    </subcellularLocation>
</comment>
<keyword evidence="6" id="KW-0271">Exosome</keyword>
<name>C5M4D5_CANTT</name>
<evidence type="ECO:0000313" key="12">
    <source>
        <dbReference type="Proteomes" id="UP000002037"/>
    </source>
</evidence>
<dbReference type="GeneID" id="8297262"/>
<keyword evidence="7" id="KW-0694">RNA-binding</keyword>
<organism evidence="11 12">
    <name type="scientific">Candida tropicalis (strain ATCC MYA-3404 / T1)</name>
    <name type="common">Yeast</name>
    <dbReference type="NCBI Taxonomy" id="294747"/>
    <lineage>
        <taxon>Eukaryota</taxon>
        <taxon>Fungi</taxon>
        <taxon>Dikarya</taxon>
        <taxon>Ascomycota</taxon>
        <taxon>Saccharomycotina</taxon>
        <taxon>Pichiomycetes</taxon>
        <taxon>Debaryomycetaceae</taxon>
        <taxon>Candida/Lodderomyces clade</taxon>
        <taxon>Candida</taxon>
    </lineage>
</organism>
<dbReference type="KEGG" id="ctp:CTRG_00925"/>
<dbReference type="eggNOG" id="KOG1068">
    <property type="taxonomic scope" value="Eukaryota"/>
</dbReference>
<reference evidence="11 12" key="1">
    <citation type="journal article" date="2009" name="Nature">
        <title>Evolution of pathogenicity and sexual reproduction in eight Candida genomes.</title>
        <authorList>
            <person name="Butler G."/>
            <person name="Rasmussen M.D."/>
            <person name="Lin M.F."/>
            <person name="Santos M.A."/>
            <person name="Sakthikumar S."/>
            <person name="Munro C.A."/>
            <person name="Rheinbay E."/>
            <person name="Grabherr M."/>
            <person name="Forche A."/>
            <person name="Reedy J.L."/>
            <person name="Agrafioti I."/>
            <person name="Arnaud M.B."/>
            <person name="Bates S."/>
            <person name="Brown A.J."/>
            <person name="Brunke S."/>
            <person name="Costanzo M.C."/>
            <person name="Fitzpatrick D.A."/>
            <person name="de Groot P.W."/>
            <person name="Harris D."/>
            <person name="Hoyer L.L."/>
            <person name="Hube B."/>
            <person name="Klis F.M."/>
            <person name="Kodira C."/>
            <person name="Lennard N."/>
            <person name="Logue M.E."/>
            <person name="Martin R."/>
            <person name="Neiman A.M."/>
            <person name="Nikolaou E."/>
            <person name="Quail M.A."/>
            <person name="Quinn J."/>
            <person name="Santos M.C."/>
            <person name="Schmitzberger F.F."/>
            <person name="Sherlock G."/>
            <person name="Shah P."/>
            <person name="Silverstein K.A."/>
            <person name="Skrzypek M.S."/>
            <person name="Soll D."/>
            <person name="Staggs R."/>
            <person name="Stansfield I."/>
            <person name="Stumpf M.P."/>
            <person name="Sudbery P.E."/>
            <person name="Srikantha T."/>
            <person name="Zeng Q."/>
            <person name="Berman J."/>
            <person name="Berriman M."/>
            <person name="Heitman J."/>
            <person name="Gow N.A."/>
            <person name="Lorenz M.C."/>
            <person name="Birren B.W."/>
            <person name="Kellis M."/>
            <person name="Cuomo C.A."/>
        </authorList>
    </citation>
    <scope>NUCLEOTIDE SEQUENCE [LARGE SCALE GENOMIC DNA]</scope>
    <source>
        <strain evidence="12">ATCC MYA-3404 / T1</strain>
    </source>
</reference>
<dbReference type="STRING" id="294747.C5M4D5"/>
<feature type="region of interest" description="Disordered" evidence="9">
    <location>
        <begin position="9"/>
        <end position="30"/>
    </location>
</feature>
<dbReference type="GO" id="GO:0071051">
    <property type="term" value="P:poly(A)-dependent snoRNA 3'-end processing"/>
    <property type="evidence" value="ECO:0007669"/>
    <property type="project" value="TreeGrafter"/>
</dbReference>
<keyword evidence="5" id="KW-0698">rRNA processing</keyword>
<evidence type="ECO:0000256" key="6">
    <source>
        <dbReference type="ARBA" id="ARBA00022835"/>
    </source>
</evidence>
<keyword evidence="12" id="KW-1185">Reference proteome</keyword>
<gene>
    <name evidence="11" type="ORF">CTRG_00925</name>
</gene>
<dbReference type="GO" id="GO:0003723">
    <property type="term" value="F:RNA binding"/>
    <property type="evidence" value="ECO:0007669"/>
    <property type="project" value="UniProtKB-KW"/>
</dbReference>
<dbReference type="Gene3D" id="3.30.230.70">
    <property type="entry name" value="GHMP Kinase, N-terminal domain"/>
    <property type="match status" value="1"/>
</dbReference>
<evidence type="ECO:0000256" key="2">
    <source>
        <dbReference type="ARBA" id="ARBA00004496"/>
    </source>
</evidence>
<dbReference type="PANTHER" id="PTHR11953:SF2">
    <property type="entry name" value="EXOSOME COMPLEX COMPONENT MTR3"/>
    <property type="match status" value="1"/>
</dbReference>
<evidence type="ECO:0000259" key="10">
    <source>
        <dbReference type="Pfam" id="PF01138"/>
    </source>
</evidence>
<evidence type="ECO:0000256" key="4">
    <source>
        <dbReference type="ARBA" id="ARBA00022490"/>
    </source>
</evidence>
<dbReference type="GO" id="GO:0071028">
    <property type="term" value="P:nuclear mRNA surveillance"/>
    <property type="evidence" value="ECO:0007669"/>
    <property type="project" value="TreeGrafter"/>
</dbReference>
<accession>C5M4D5</accession>
<evidence type="ECO:0000256" key="9">
    <source>
        <dbReference type="SAM" id="MobiDB-lite"/>
    </source>
</evidence>
<keyword evidence="8" id="KW-0539">Nucleus</keyword>
<keyword evidence="4" id="KW-0963">Cytoplasm</keyword>
<feature type="domain" description="Exoribonuclease phosphorolytic" evidence="10">
    <location>
        <begin position="39"/>
        <end position="189"/>
    </location>
</feature>